<dbReference type="EMBL" id="LIBJ01000131">
    <property type="protein sequence ID" value="KRO47785.1"/>
    <property type="molecule type" value="Genomic_DNA"/>
</dbReference>
<evidence type="ECO:0000313" key="2">
    <source>
        <dbReference type="EMBL" id="KRO47785.1"/>
    </source>
</evidence>
<comment type="similarity">
    <text evidence="1">Belongs to the phD/YefM antitoxin family.</text>
</comment>
<proteinExistence type="inferred from homology"/>
<dbReference type="SUPFAM" id="SSF143120">
    <property type="entry name" value="YefM-like"/>
    <property type="match status" value="1"/>
</dbReference>
<dbReference type="InterPro" id="IPR036165">
    <property type="entry name" value="YefM-like_sf"/>
</dbReference>
<dbReference type="AlphaFoldDB" id="A0A0R2QBP5"/>
<comment type="caution">
    <text evidence="2">The sequence shown here is derived from an EMBL/GenBank/DDBJ whole genome shotgun (WGS) entry which is preliminary data.</text>
</comment>
<sequence>MRSIGIRELRERSSTFIKRAGAGEQMIITVSGDPVATLGPFTPSVVQTITLTELVANGAVVAPRRRDKYQLPKAITFNSGSRIDQTLREVRG</sequence>
<dbReference type="Proteomes" id="UP000051017">
    <property type="component" value="Unassembled WGS sequence"/>
</dbReference>
<accession>A0A0R2QBP5</accession>
<evidence type="ECO:0008006" key="4">
    <source>
        <dbReference type="Google" id="ProtNLM"/>
    </source>
</evidence>
<evidence type="ECO:0000313" key="3">
    <source>
        <dbReference type="Proteomes" id="UP000051017"/>
    </source>
</evidence>
<dbReference type="NCBIfam" id="TIGR01552">
    <property type="entry name" value="phd_fam"/>
    <property type="match status" value="1"/>
</dbReference>
<protein>
    <recommendedName>
        <fullName evidence="4">Antitoxin</fullName>
    </recommendedName>
</protein>
<gene>
    <name evidence="2" type="ORF">ABR75_00910</name>
</gene>
<evidence type="ECO:0000256" key="1">
    <source>
        <dbReference type="ARBA" id="ARBA00009981"/>
    </source>
</evidence>
<dbReference type="SMR" id="A0A0R2QBP5"/>
<organism evidence="2 3">
    <name type="scientific">Acidimicrobiia bacterium BACL6 MAG-120924-bin43</name>
    <dbReference type="NCBI Taxonomy" id="1655583"/>
    <lineage>
        <taxon>Bacteria</taxon>
        <taxon>Bacillati</taxon>
        <taxon>Actinomycetota</taxon>
        <taxon>Acidimicrobiia</taxon>
        <taxon>acIV cluster</taxon>
    </lineage>
</organism>
<name>A0A0R2QBP5_9ACTN</name>
<reference evidence="2 3" key="1">
    <citation type="submission" date="2015-10" db="EMBL/GenBank/DDBJ databases">
        <title>Metagenome-Assembled Genomes uncover a global brackish microbiome.</title>
        <authorList>
            <person name="Hugerth L.W."/>
            <person name="Larsson J."/>
            <person name="Alneberg J."/>
            <person name="Lindh M.V."/>
            <person name="Legrand C."/>
            <person name="Pinhassi J."/>
            <person name="Andersson A.F."/>
        </authorList>
    </citation>
    <scope>NUCLEOTIDE SEQUENCE [LARGE SCALE GENOMIC DNA]</scope>
    <source>
        <strain evidence="2">BACL6 MAG-120924-bin43</strain>
    </source>
</reference>